<keyword evidence="3" id="KW-1185">Reference proteome</keyword>
<dbReference type="RefSeq" id="WP_260573019.1">
    <property type="nucleotide sequence ID" value="NZ_CP104205.1"/>
</dbReference>
<name>A0ABY5Y820_9FLAO</name>
<evidence type="ECO:0000313" key="2">
    <source>
        <dbReference type="EMBL" id="UWX55167.1"/>
    </source>
</evidence>
<gene>
    <name evidence="2" type="ORF">NYZ99_00575</name>
</gene>
<keyword evidence="1" id="KW-1133">Transmembrane helix</keyword>
<evidence type="ECO:0000313" key="3">
    <source>
        <dbReference type="Proteomes" id="UP001059209"/>
    </source>
</evidence>
<organism evidence="2 3">
    <name type="scientific">Maribacter litopenaei</name>
    <dbReference type="NCBI Taxonomy" id="2976127"/>
    <lineage>
        <taxon>Bacteria</taxon>
        <taxon>Pseudomonadati</taxon>
        <taxon>Bacteroidota</taxon>
        <taxon>Flavobacteriia</taxon>
        <taxon>Flavobacteriales</taxon>
        <taxon>Flavobacteriaceae</taxon>
        <taxon>Maribacter</taxon>
    </lineage>
</organism>
<dbReference type="EMBL" id="CP104205">
    <property type="protein sequence ID" value="UWX55167.1"/>
    <property type="molecule type" value="Genomic_DNA"/>
</dbReference>
<proteinExistence type="predicted"/>
<evidence type="ECO:0000256" key="1">
    <source>
        <dbReference type="SAM" id="Phobius"/>
    </source>
</evidence>
<accession>A0ABY5Y820</accession>
<reference evidence="2" key="1">
    <citation type="submission" date="2022-09" db="EMBL/GenBank/DDBJ databases">
        <title>Maribacter litopenaei sp. nov., isolated from the intestinal tract of the Pacific White Shrimp, Litopenaeus vannamei.</title>
        <authorList>
            <person name="Kim S.Y."/>
            <person name="Hwang C.Y."/>
        </authorList>
    </citation>
    <scope>NUCLEOTIDE SEQUENCE</scope>
    <source>
        <strain evidence="2">HL-LV01</strain>
    </source>
</reference>
<keyword evidence="1" id="KW-0472">Membrane</keyword>
<feature type="transmembrane region" description="Helical" evidence="1">
    <location>
        <begin position="25"/>
        <end position="50"/>
    </location>
</feature>
<feature type="transmembrane region" description="Helical" evidence="1">
    <location>
        <begin position="62"/>
        <end position="84"/>
    </location>
</feature>
<dbReference type="Proteomes" id="UP001059209">
    <property type="component" value="Chromosome"/>
</dbReference>
<protein>
    <submittedName>
        <fullName evidence="2">Uncharacterized protein</fullName>
    </submittedName>
</protein>
<keyword evidence="1" id="KW-0812">Transmembrane</keyword>
<sequence>METTKNIEKQVENTVKKSVKKGVKIFFFTLLGIAVAFLFGYIVMHLWNWLMPELFGLPKVGYWQAIGILLLSKIIFGFGGGGGGHDKTKKSHKKKFFENRCKTMRRDFSEWAHYDEFWKEEGEQAYKNYVERIKQNQDGEGNQG</sequence>